<proteinExistence type="predicted"/>
<organism evidence="1 2">
    <name type="scientific">Alternaria tenuissima</name>
    <dbReference type="NCBI Taxonomy" id="119927"/>
    <lineage>
        <taxon>Eukaryota</taxon>
        <taxon>Fungi</taxon>
        <taxon>Dikarya</taxon>
        <taxon>Ascomycota</taxon>
        <taxon>Pezizomycotina</taxon>
        <taxon>Dothideomycetes</taxon>
        <taxon>Pleosporomycetidae</taxon>
        <taxon>Pleosporales</taxon>
        <taxon>Pleosporineae</taxon>
        <taxon>Pleosporaceae</taxon>
        <taxon>Alternaria</taxon>
        <taxon>Alternaria sect. Alternaria</taxon>
        <taxon>Alternaria alternata complex</taxon>
    </lineage>
</organism>
<evidence type="ECO:0000313" key="1">
    <source>
        <dbReference type="EMBL" id="RYN45953.1"/>
    </source>
</evidence>
<protein>
    <submittedName>
        <fullName evidence="1">Uncharacterized protein</fullName>
    </submittedName>
</protein>
<evidence type="ECO:0000313" key="2">
    <source>
        <dbReference type="Proteomes" id="UP000292402"/>
    </source>
</evidence>
<dbReference type="EMBL" id="PDXA01000031">
    <property type="protein sequence ID" value="RYN45953.1"/>
    <property type="molecule type" value="Genomic_DNA"/>
</dbReference>
<accession>A0A4Q4MBI0</accession>
<sequence length="112" mass="12402">MFVFKSHEFVLDAIVHAHTGHLASTRISLYRPPTNGVLLHPLILLLCNLSRSLRLYQPLILAEPRLDKLDAAGEGTVSADLIHTSVDEQATHTHSPKIVETICVLYDAQGRI</sequence>
<dbReference type="Proteomes" id="UP000292402">
    <property type="component" value="Unassembled WGS sequence"/>
</dbReference>
<name>A0A4Q4MBI0_9PLEO</name>
<dbReference type="AlphaFoldDB" id="A0A4Q4MBI0"/>
<gene>
    <name evidence="1" type="ORF">AA0114_g8578</name>
</gene>
<comment type="caution">
    <text evidence="1">The sequence shown here is derived from an EMBL/GenBank/DDBJ whole genome shotgun (WGS) entry which is preliminary data.</text>
</comment>
<reference evidence="2" key="1">
    <citation type="journal article" date="2019" name="bioRxiv">
        <title>Genomics, evolutionary history and diagnostics of the Alternaria alternata species group including apple and Asian pear pathotypes.</title>
        <authorList>
            <person name="Armitage A.D."/>
            <person name="Cockerton H.M."/>
            <person name="Sreenivasaprasad S."/>
            <person name="Woodhall J.W."/>
            <person name="Lane C.R."/>
            <person name="Harrison R.J."/>
            <person name="Clarkson J.P."/>
        </authorList>
    </citation>
    <scope>NUCLEOTIDE SEQUENCE [LARGE SCALE GENOMIC DNA]</scope>
    <source>
        <strain evidence="2">FERA 1082</strain>
    </source>
</reference>